<evidence type="ECO:0000259" key="1">
    <source>
        <dbReference type="Pfam" id="PF05171"/>
    </source>
</evidence>
<reference evidence="2 3" key="1">
    <citation type="submission" date="2016-10" db="EMBL/GenBank/DDBJ databases">
        <authorList>
            <person name="de Groot N.N."/>
        </authorList>
    </citation>
    <scope>NUCLEOTIDE SEQUENCE [LARGE SCALE GENOMIC DNA]</scope>
    <source>
        <strain>GEY</strain>
        <strain evidence="3">DSM 9560</strain>
    </source>
</reference>
<accession>A0A1I2JQT7</accession>
<dbReference type="CDD" id="cd16830">
    <property type="entry name" value="HemS-like_N"/>
    <property type="match status" value="1"/>
</dbReference>
<evidence type="ECO:0000313" key="3">
    <source>
        <dbReference type="Proteomes" id="UP000199513"/>
    </source>
</evidence>
<dbReference type="AlphaFoldDB" id="A0A1I2JQT7"/>
<dbReference type="GO" id="GO:0006826">
    <property type="term" value="P:iron ion transport"/>
    <property type="evidence" value="ECO:0007669"/>
    <property type="project" value="InterPro"/>
</dbReference>
<dbReference type="OrthoDB" id="316630at2"/>
<gene>
    <name evidence="2" type="ORF">SAMN04488541_10629</name>
</gene>
<dbReference type="SUPFAM" id="SSF144064">
    <property type="entry name" value="Heme iron utilization protein-like"/>
    <property type="match status" value="1"/>
</dbReference>
<dbReference type="InterPro" id="IPR053733">
    <property type="entry name" value="Heme_Transport_Util_sf"/>
</dbReference>
<dbReference type="STRING" id="1003.SAMN04488541_10629"/>
<feature type="domain" description="Haemin-degrading HemS/ChuX" evidence="1">
    <location>
        <begin position="217"/>
        <end position="351"/>
    </location>
</feature>
<dbReference type="Pfam" id="PF05171">
    <property type="entry name" value="HemS"/>
    <property type="match status" value="1"/>
</dbReference>
<sequence length="357" mass="40859">MEIQTATASLKERWEQLREEQPSMRIREAAAQIGVSEAELLATTVGEHTIRLEGDWTALYRRLPELGRVMSLTRNDGCVLEHKGTFEQIDIIGTMPKAMATVIGYIETRVFFSAWKLGFATEQPTAKGRSLKSLQFFDGAGEAITKIYLQEEGNLDAFEKLVEDFSAKDQDAPLLLEPPTDFSYKPIEQINSRAFIEAWDSLQDTHDFFGMLRKFEVHRQDALRLAEGKYTYRIAPTAIQPLLETVSARQLPIMIFVGNRGNIQIHQGTVRTIRLMESPQAIWLNVLDPDFNMHLRQDLIKESWVVRKPTADGMVTSLELFDKERNMIAQFFGLRKPSQPERIEWKNLVQEISQLKG</sequence>
<protein>
    <submittedName>
        <fullName evidence="2">Putative hemin transport protein</fullName>
    </submittedName>
</protein>
<dbReference type="EMBL" id="FONY01000062">
    <property type="protein sequence ID" value="SFF57345.1"/>
    <property type="molecule type" value="Genomic_DNA"/>
</dbReference>
<name>A0A1I2JQT7_9BACT</name>
<dbReference type="InterPro" id="IPR010413">
    <property type="entry name" value="HutX-like"/>
</dbReference>
<dbReference type="InterPro" id="IPR007845">
    <property type="entry name" value="HemS/ChuX_dom"/>
</dbReference>
<dbReference type="CDD" id="cd16831">
    <property type="entry name" value="HemS-like_C"/>
    <property type="match status" value="1"/>
</dbReference>
<evidence type="ECO:0000313" key="2">
    <source>
        <dbReference type="EMBL" id="SFF57345.1"/>
    </source>
</evidence>
<dbReference type="Gene3D" id="3.40.1570.10">
    <property type="entry name" value="HemS/ChuS/ChuX like domains"/>
    <property type="match status" value="2"/>
</dbReference>
<proteinExistence type="predicted"/>
<keyword evidence="3" id="KW-1185">Reference proteome</keyword>
<dbReference type="Proteomes" id="UP000199513">
    <property type="component" value="Unassembled WGS sequence"/>
</dbReference>
<dbReference type="Pfam" id="PF06228">
    <property type="entry name" value="ChuX_HutX"/>
    <property type="match status" value="1"/>
</dbReference>
<organism evidence="2 3">
    <name type="scientific">Thermoflexibacter ruber</name>
    <dbReference type="NCBI Taxonomy" id="1003"/>
    <lineage>
        <taxon>Bacteria</taxon>
        <taxon>Pseudomonadati</taxon>
        <taxon>Bacteroidota</taxon>
        <taxon>Cytophagia</taxon>
        <taxon>Cytophagales</taxon>
        <taxon>Thermoflexibacteraceae</taxon>
        <taxon>Thermoflexibacter</taxon>
    </lineage>
</organism>
<dbReference type="RefSeq" id="WP_091549386.1">
    <property type="nucleotide sequence ID" value="NZ_FONY01000062.1"/>
</dbReference>